<feature type="domain" description="Retroviral polymerase SH3-like" evidence="2">
    <location>
        <begin position="8"/>
        <end position="41"/>
    </location>
</feature>
<evidence type="ECO:0000313" key="4">
    <source>
        <dbReference type="Proteomes" id="UP000197138"/>
    </source>
</evidence>
<dbReference type="Pfam" id="PF25597">
    <property type="entry name" value="SH3_retrovirus"/>
    <property type="match status" value="1"/>
</dbReference>
<feature type="compositionally biased region" description="Polar residues" evidence="1">
    <location>
        <begin position="98"/>
        <end position="112"/>
    </location>
</feature>
<sequence>MCIYRTRKENKGYRCLDANKNHVYVSRHVCFNESDFPFAHPNVIMNLDQHVVCPNIFPVSIPQVPVRSNATRLAQDLNFRPQPINTACPHPANPSPPSNKAQSDSLGPSNSVACPPASLGNLFGPY</sequence>
<name>A0A218Y0G9_PUNGR</name>
<protein>
    <recommendedName>
        <fullName evidence="2">Retroviral polymerase SH3-like domain-containing protein</fullName>
    </recommendedName>
</protein>
<organism evidence="3 4">
    <name type="scientific">Punica granatum</name>
    <name type="common">Pomegranate</name>
    <dbReference type="NCBI Taxonomy" id="22663"/>
    <lineage>
        <taxon>Eukaryota</taxon>
        <taxon>Viridiplantae</taxon>
        <taxon>Streptophyta</taxon>
        <taxon>Embryophyta</taxon>
        <taxon>Tracheophyta</taxon>
        <taxon>Spermatophyta</taxon>
        <taxon>Magnoliopsida</taxon>
        <taxon>eudicotyledons</taxon>
        <taxon>Gunneridae</taxon>
        <taxon>Pentapetalae</taxon>
        <taxon>rosids</taxon>
        <taxon>malvids</taxon>
        <taxon>Myrtales</taxon>
        <taxon>Lythraceae</taxon>
        <taxon>Punica</taxon>
    </lineage>
</organism>
<dbReference type="EMBL" id="MTKT01000548">
    <property type="protein sequence ID" value="OWM90540.1"/>
    <property type="molecule type" value="Genomic_DNA"/>
</dbReference>
<dbReference type="Proteomes" id="UP000197138">
    <property type="component" value="Unassembled WGS sequence"/>
</dbReference>
<dbReference type="InterPro" id="IPR057670">
    <property type="entry name" value="SH3_retrovirus"/>
</dbReference>
<comment type="caution">
    <text evidence="3">The sequence shown here is derived from an EMBL/GenBank/DDBJ whole genome shotgun (WGS) entry which is preliminary data.</text>
</comment>
<feature type="region of interest" description="Disordered" evidence="1">
    <location>
        <begin position="81"/>
        <end position="115"/>
    </location>
</feature>
<proteinExistence type="predicted"/>
<gene>
    <name evidence="3" type="ORF">CDL15_Pgr014843</name>
</gene>
<evidence type="ECO:0000259" key="2">
    <source>
        <dbReference type="Pfam" id="PF25597"/>
    </source>
</evidence>
<evidence type="ECO:0000256" key="1">
    <source>
        <dbReference type="SAM" id="MobiDB-lite"/>
    </source>
</evidence>
<reference evidence="4" key="1">
    <citation type="journal article" date="2017" name="Plant J.">
        <title>The pomegranate (Punica granatum L.) genome and the genomics of punicalagin biosynthesis.</title>
        <authorList>
            <person name="Qin G."/>
            <person name="Xu C."/>
            <person name="Ming R."/>
            <person name="Tang H."/>
            <person name="Guyot R."/>
            <person name="Kramer E.M."/>
            <person name="Hu Y."/>
            <person name="Yi X."/>
            <person name="Qi Y."/>
            <person name="Xu X."/>
            <person name="Gao Z."/>
            <person name="Pan H."/>
            <person name="Jian J."/>
            <person name="Tian Y."/>
            <person name="Yue Z."/>
            <person name="Xu Y."/>
        </authorList>
    </citation>
    <scope>NUCLEOTIDE SEQUENCE [LARGE SCALE GENOMIC DNA]</scope>
    <source>
        <strain evidence="4">cv. Dabenzi</strain>
    </source>
</reference>
<dbReference type="AlphaFoldDB" id="A0A218Y0G9"/>
<evidence type="ECO:0000313" key="3">
    <source>
        <dbReference type="EMBL" id="OWM90540.1"/>
    </source>
</evidence>
<accession>A0A218Y0G9</accession>